<dbReference type="InterPro" id="IPR054054">
    <property type="entry name" value="Ng_1-3-like"/>
</dbReference>
<dbReference type="Proteomes" id="UP001054945">
    <property type="component" value="Unassembled WGS sequence"/>
</dbReference>
<feature type="region of interest" description="Disordered" evidence="1">
    <location>
        <begin position="34"/>
        <end position="84"/>
    </location>
</feature>
<sequence>MNLILLRQILLWLLLVAAFSQISAQTTTTAAAATTTTTASTPVATVETTTTSSTTTPSFTTEAAGEQPSPLRTLQPPQRPSQELKINPKRRKLLGNLAEVATIRKGMVGAPESQQWLSSLEERDPSFQGATPQVEQGVSDAEGKKNNDQQAYIVWNVGQGNVPNGWTLSATPDGWGQVKQVEQPQLLEDGLHQMLLSNQVPVIMAGMLVWVEEQPTDKRKIRKVDGSRKGWLPKSNAERGLVCTSGAPNRDGLPPSWKFRKWQVGPNGPPQGHHHLSPGLLQPNGHQKMDGMLSHLKEAMMELDG</sequence>
<comment type="caution">
    <text evidence="3">The sequence shown here is derived from an EMBL/GenBank/DDBJ whole genome shotgun (WGS) entry which is preliminary data.</text>
</comment>
<keyword evidence="2" id="KW-0732">Signal</keyword>
<feature type="chain" id="PRO_5043853710" evidence="2">
    <location>
        <begin position="25"/>
        <end position="305"/>
    </location>
</feature>
<evidence type="ECO:0000313" key="4">
    <source>
        <dbReference type="Proteomes" id="UP001054945"/>
    </source>
</evidence>
<protein>
    <submittedName>
        <fullName evidence="3">Uncharacterized protein</fullName>
    </submittedName>
</protein>
<evidence type="ECO:0000256" key="2">
    <source>
        <dbReference type="SAM" id="SignalP"/>
    </source>
</evidence>
<reference evidence="3 4" key="1">
    <citation type="submission" date="2021-06" db="EMBL/GenBank/DDBJ databases">
        <title>Caerostris extrusa draft genome.</title>
        <authorList>
            <person name="Kono N."/>
            <person name="Arakawa K."/>
        </authorList>
    </citation>
    <scope>NUCLEOTIDE SEQUENCE [LARGE SCALE GENOMIC DNA]</scope>
</reference>
<feature type="region of interest" description="Disordered" evidence="1">
    <location>
        <begin position="263"/>
        <end position="286"/>
    </location>
</feature>
<feature type="compositionally biased region" description="Low complexity" evidence="1">
    <location>
        <begin position="34"/>
        <end position="64"/>
    </location>
</feature>
<dbReference type="AlphaFoldDB" id="A0AAV4M8F7"/>
<gene>
    <name evidence="3" type="ORF">CEXT_813361</name>
</gene>
<feature type="region of interest" description="Disordered" evidence="1">
    <location>
        <begin position="120"/>
        <end position="145"/>
    </location>
</feature>
<dbReference type="Pfam" id="PF21827">
    <property type="entry name" value="New_glue"/>
    <property type="match status" value="1"/>
</dbReference>
<accession>A0AAV4M8F7</accession>
<evidence type="ECO:0000256" key="1">
    <source>
        <dbReference type="SAM" id="MobiDB-lite"/>
    </source>
</evidence>
<keyword evidence="4" id="KW-1185">Reference proteome</keyword>
<proteinExistence type="predicted"/>
<feature type="signal peptide" evidence="2">
    <location>
        <begin position="1"/>
        <end position="24"/>
    </location>
</feature>
<evidence type="ECO:0000313" key="3">
    <source>
        <dbReference type="EMBL" id="GIX68701.1"/>
    </source>
</evidence>
<organism evidence="3 4">
    <name type="scientific">Caerostris extrusa</name>
    <name type="common">Bark spider</name>
    <name type="synonym">Caerostris bankana</name>
    <dbReference type="NCBI Taxonomy" id="172846"/>
    <lineage>
        <taxon>Eukaryota</taxon>
        <taxon>Metazoa</taxon>
        <taxon>Ecdysozoa</taxon>
        <taxon>Arthropoda</taxon>
        <taxon>Chelicerata</taxon>
        <taxon>Arachnida</taxon>
        <taxon>Araneae</taxon>
        <taxon>Araneomorphae</taxon>
        <taxon>Entelegynae</taxon>
        <taxon>Araneoidea</taxon>
        <taxon>Araneidae</taxon>
        <taxon>Caerostris</taxon>
    </lineage>
</organism>
<dbReference type="EMBL" id="BPLR01001990">
    <property type="protein sequence ID" value="GIX68701.1"/>
    <property type="molecule type" value="Genomic_DNA"/>
</dbReference>
<name>A0AAV4M8F7_CAEEX</name>